<dbReference type="RefSeq" id="WP_166248374.1">
    <property type="nucleotide sequence ID" value="NZ_CP049616.1"/>
</dbReference>
<name>A0A6G7J300_9FLAO</name>
<dbReference type="Proteomes" id="UP000502928">
    <property type="component" value="Chromosome"/>
</dbReference>
<evidence type="ECO:0000313" key="2">
    <source>
        <dbReference type="Proteomes" id="UP000502928"/>
    </source>
</evidence>
<dbReference type="KEGG" id="mut:GVT53_09180"/>
<proteinExistence type="predicted"/>
<accession>A0A6G7J300</accession>
<reference evidence="1 2" key="1">
    <citation type="submission" date="2020-02" db="EMBL/GenBank/DDBJ databases">
        <title>Complete genome of Muricauda sp. 501str8.</title>
        <authorList>
            <person name="Dong B."/>
            <person name="Zhu S."/>
            <person name="Yang J."/>
            <person name="Chen J."/>
        </authorList>
    </citation>
    <scope>NUCLEOTIDE SEQUENCE [LARGE SCALE GENOMIC DNA]</scope>
    <source>
        <strain evidence="1 2">501str8</strain>
    </source>
</reference>
<gene>
    <name evidence="1" type="ORF">GVT53_09180</name>
</gene>
<dbReference type="AlphaFoldDB" id="A0A6G7J300"/>
<evidence type="ECO:0000313" key="1">
    <source>
        <dbReference type="EMBL" id="QII44847.1"/>
    </source>
</evidence>
<organism evidence="1 2">
    <name type="scientific">Flagellimonas oceani</name>
    <dbReference type="NCBI Taxonomy" id="2698672"/>
    <lineage>
        <taxon>Bacteria</taxon>
        <taxon>Pseudomonadati</taxon>
        <taxon>Bacteroidota</taxon>
        <taxon>Flavobacteriia</taxon>
        <taxon>Flavobacteriales</taxon>
        <taxon>Flavobacteriaceae</taxon>
        <taxon>Flagellimonas</taxon>
    </lineage>
</organism>
<protein>
    <submittedName>
        <fullName evidence="1">Uncharacterized protein</fullName>
    </submittedName>
</protein>
<dbReference type="EMBL" id="CP049616">
    <property type="protein sequence ID" value="QII44847.1"/>
    <property type="molecule type" value="Genomic_DNA"/>
</dbReference>
<keyword evidence="2" id="KW-1185">Reference proteome</keyword>
<sequence length="441" mass="51490">MRKIINTFYFILSVTASVQGMDNLKKVQPSDDMYLISDGQAGIFKIGESIPFAKSKDLLFKVRKEIQTKYTDEGSEDIPVYIFSIDDKDQVRITPEFDYSSYTYNTNIGVIDVLSEEFQTQENIGLGTTIEKFVMAHPDYQLWYSYINDNYFIETNDKIQFFLNKNAYIGGEISFESDLTALNISDFNTKSTIESIQIRTVWYKKALNDFLPLDQLKNENLISSYEKFDFSEIWTQTPSNGIFGIIGENYQRIKIKLLSIEKDSENSRVYKVKGKSNVKGNICEFQGTITLTRIFGLKEVHPKYLEYEGIDLNHIKDRGVLTANYKFHENKSQKYSGAFKGSLYSKWYLNIKNEIKYDDFEVRPENNAFIGKWTDYKTKKAKICYWADYYVPNVGPDFDTGAGEFYPNGKYDDKGWRNFKKAWFDNDEKAKEIELAEWWKD</sequence>